<comment type="caution">
    <text evidence="1">The sequence shown here is derived from an EMBL/GenBank/DDBJ whole genome shotgun (WGS) entry which is preliminary data.</text>
</comment>
<sequence>MIELLSDRDIYQPIIEFAVSSSQLVRDDEPINWIFLYLDDFLPSPRGKEINQRKHCGIRKNTTNAITDSRNKRNWNTKKEENGGTFLCSLIDSFPSFYS</sequence>
<evidence type="ECO:0000313" key="2">
    <source>
        <dbReference type="Proteomes" id="UP000887116"/>
    </source>
</evidence>
<dbReference type="AlphaFoldDB" id="A0A8X6J3H2"/>
<accession>A0A8X6J3H2</accession>
<evidence type="ECO:0000313" key="1">
    <source>
        <dbReference type="EMBL" id="GFR08348.1"/>
    </source>
</evidence>
<protein>
    <submittedName>
        <fullName evidence="1">Uncharacterized protein</fullName>
    </submittedName>
</protein>
<proteinExistence type="predicted"/>
<gene>
    <name evidence="1" type="ORF">TNCT_383921</name>
</gene>
<keyword evidence="2" id="KW-1185">Reference proteome</keyword>
<dbReference type="Proteomes" id="UP000887116">
    <property type="component" value="Unassembled WGS sequence"/>
</dbReference>
<dbReference type="EMBL" id="BMAO01006410">
    <property type="protein sequence ID" value="GFR08348.1"/>
    <property type="molecule type" value="Genomic_DNA"/>
</dbReference>
<organism evidence="1 2">
    <name type="scientific">Trichonephila clavata</name>
    <name type="common">Joro spider</name>
    <name type="synonym">Nephila clavata</name>
    <dbReference type="NCBI Taxonomy" id="2740835"/>
    <lineage>
        <taxon>Eukaryota</taxon>
        <taxon>Metazoa</taxon>
        <taxon>Ecdysozoa</taxon>
        <taxon>Arthropoda</taxon>
        <taxon>Chelicerata</taxon>
        <taxon>Arachnida</taxon>
        <taxon>Araneae</taxon>
        <taxon>Araneomorphae</taxon>
        <taxon>Entelegynae</taxon>
        <taxon>Araneoidea</taxon>
        <taxon>Nephilidae</taxon>
        <taxon>Trichonephila</taxon>
    </lineage>
</organism>
<reference evidence="1" key="1">
    <citation type="submission" date="2020-07" db="EMBL/GenBank/DDBJ databases">
        <title>Multicomponent nature underlies the extraordinary mechanical properties of spider dragline silk.</title>
        <authorList>
            <person name="Kono N."/>
            <person name="Nakamura H."/>
            <person name="Mori M."/>
            <person name="Yoshida Y."/>
            <person name="Ohtoshi R."/>
            <person name="Malay A.D."/>
            <person name="Moran D.A.P."/>
            <person name="Tomita M."/>
            <person name="Numata K."/>
            <person name="Arakawa K."/>
        </authorList>
    </citation>
    <scope>NUCLEOTIDE SEQUENCE</scope>
</reference>
<name>A0A8X6J3H2_TRICU</name>